<sequence length="584" mass="64805">MAEAASIAAARVPSVSDGRVEHIDSGSIELLRRVSAPAQPNLQHEAEQCIAALKIALARTTPGNPAIQGWRSYSQCDEDGIIGECLQRIANATPLSRTFIEIGCSDGLENNTHQLALEGFAGFWVDGDAAKIKFIESQLGSLQTPMLHVLHAFLTLDSIDNVVRDAKAFLGTDEVDFLSLDIDGNDTHLTRAALEWVRPKLLCVEYNAKFPPPCRLEMDYDPDHRWSGDDYFGASLETWVDGLEGYRLVSCGLSGVNAFFVRQDLAHCFPVHTARTLYQPPRYWLAGHGSGHRSSLRWLKSAVIRQCVERPWIIEARAPNLPHFQFEIHRKPDQYISGDLARDHVWEPFETEVFRRLCSPGDFVLDIGANIGWYSVVASKLIGERGRLMCFEPDPLNHALLRRNVGRNAVAPLAELRCEAVGETNGTARLYLSDTNLGDHRVFDDGTSRSFVDVPIGSLDTVLGGEQRLPDIVKSDTQGSEARMLSGARQLLDAGWRPVMLLEFWPFGLQHSGDGPHAVPDRLEQLGYLMYEVSEAHPRLVTLTRRRLQARLSSDIDPASGGFINILAIPGDSPRHVRIADLID</sequence>
<gene>
    <name evidence="2" type="ORF">WKW77_20780</name>
</gene>
<organism evidence="2 3">
    <name type="scientific">Variovorax ureilyticus</name>
    <dbReference type="NCBI Taxonomy" id="1836198"/>
    <lineage>
        <taxon>Bacteria</taxon>
        <taxon>Pseudomonadati</taxon>
        <taxon>Pseudomonadota</taxon>
        <taxon>Betaproteobacteria</taxon>
        <taxon>Burkholderiales</taxon>
        <taxon>Comamonadaceae</taxon>
        <taxon>Variovorax</taxon>
    </lineage>
</organism>
<evidence type="ECO:0000313" key="3">
    <source>
        <dbReference type="Proteomes" id="UP001365846"/>
    </source>
</evidence>
<name>A0ABU8VIN9_9BURK</name>
<keyword evidence="3" id="KW-1185">Reference proteome</keyword>
<reference evidence="2 3" key="1">
    <citation type="submission" date="2024-03" db="EMBL/GenBank/DDBJ databases">
        <title>Novel species of the genus Variovorax.</title>
        <authorList>
            <person name="Liu Q."/>
            <person name="Xin Y.-H."/>
        </authorList>
    </citation>
    <scope>NUCLEOTIDE SEQUENCE [LARGE SCALE GENOMIC DNA]</scope>
    <source>
        <strain evidence="2 3">KACC 18899</strain>
    </source>
</reference>
<dbReference type="InterPro" id="IPR052514">
    <property type="entry name" value="SAM-dependent_MTase"/>
</dbReference>
<proteinExistence type="predicted"/>
<accession>A0ABU8VIN9</accession>
<evidence type="ECO:0000313" key="2">
    <source>
        <dbReference type="EMBL" id="MEJ8813533.1"/>
    </source>
</evidence>
<dbReference type="SUPFAM" id="SSF53335">
    <property type="entry name" value="S-adenosyl-L-methionine-dependent methyltransferases"/>
    <property type="match status" value="1"/>
</dbReference>
<keyword evidence="2" id="KW-0489">Methyltransferase</keyword>
<dbReference type="NCBIfam" id="TIGR01444">
    <property type="entry name" value="fkbM_fam"/>
    <property type="match status" value="1"/>
</dbReference>
<dbReference type="PANTHER" id="PTHR34203">
    <property type="entry name" value="METHYLTRANSFERASE, FKBM FAMILY PROTEIN"/>
    <property type="match status" value="1"/>
</dbReference>
<dbReference type="Gene3D" id="3.40.50.150">
    <property type="entry name" value="Vaccinia Virus protein VP39"/>
    <property type="match status" value="1"/>
</dbReference>
<dbReference type="Proteomes" id="UP001365846">
    <property type="component" value="Unassembled WGS sequence"/>
</dbReference>
<feature type="domain" description="Methyltransferase FkbM" evidence="1">
    <location>
        <begin position="366"/>
        <end position="529"/>
    </location>
</feature>
<dbReference type="InterPro" id="IPR029063">
    <property type="entry name" value="SAM-dependent_MTases_sf"/>
</dbReference>
<dbReference type="RefSeq" id="WP_340358778.1">
    <property type="nucleotide sequence ID" value="NZ_JBBKZU010000009.1"/>
</dbReference>
<protein>
    <submittedName>
        <fullName evidence="2">FkbM family methyltransferase</fullName>
    </submittedName>
</protein>
<dbReference type="InterPro" id="IPR006342">
    <property type="entry name" value="FkbM_mtfrase"/>
</dbReference>
<dbReference type="GO" id="GO:0008168">
    <property type="term" value="F:methyltransferase activity"/>
    <property type="evidence" value="ECO:0007669"/>
    <property type="project" value="UniProtKB-KW"/>
</dbReference>
<comment type="caution">
    <text evidence="2">The sequence shown here is derived from an EMBL/GenBank/DDBJ whole genome shotgun (WGS) entry which is preliminary data.</text>
</comment>
<dbReference type="Pfam" id="PF05050">
    <property type="entry name" value="Methyltransf_21"/>
    <property type="match status" value="1"/>
</dbReference>
<evidence type="ECO:0000259" key="1">
    <source>
        <dbReference type="Pfam" id="PF05050"/>
    </source>
</evidence>
<dbReference type="EMBL" id="JBBKZU010000009">
    <property type="protein sequence ID" value="MEJ8813533.1"/>
    <property type="molecule type" value="Genomic_DNA"/>
</dbReference>
<dbReference type="PANTHER" id="PTHR34203:SF15">
    <property type="entry name" value="SLL1173 PROTEIN"/>
    <property type="match status" value="1"/>
</dbReference>
<keyword evidence="2" id="KW-0808">Transferase</keyword>
<dbReference type="GO" id="GO:0032259">
    <property type="term" value="P:methylation"/>
    <property type="evidence" value="ECO:0007669"/>
    <property type="project" value="UniProtKB-KW"/>
</dbReference>